<dbReference type="AlphaFoldDB" id="B8LMK0"/>
<accession>B8LMK0</accession>
<dbReference type="EMBL" id="EF677024">
    <property type="protein sequence ID" value="ABR16880.1"/>
    <property type="molecule type" value="mRNA"/>
</dbReference>
<sequence length="443" mass="47418">MPIAVVARSKGPFIPPVNPVQSIGELGWKGSAATSAFRPAEPREITELQRHVSKIPISDAAAFNSIGKGNRDSLDIDLNVAYERTSEDGVITVHLSSQTCEPSTSSGCRDMSGQDFISSIAEPFAPTGACSPVKSDLDLNRIDDSGENELTKMPLGTSAENFGLTLKSPTSASSLGASCVLRGFDLNDGPTFDDGEDELLPQNFSSSSQPVPDLRMKGELFNSSSWFSPGNAFQALTMPLHFNARTDHQVITTAASAPQSNRSSLSGPNFFSGDIYKGQTSFSPDPIISFSNTMSTSYPFTGFPFGSSFPLNSASFSGGSLSYPESLGPGCFPAVPSQTVTTGSLSSSHVRPYLISPMVPSGTESSTTWPTLNLDLNTGPEMGDISYREERLVTRQPSINDPVSLEQMRAFCHGSASGMASKRKEPEEGWDVHRSGYKQSMWR</sequence>
<dbReference type="PANTHER" id="PTHR46548:SF1">
    <property type="entry name" value="BAH AND TFIIS DOMAIN-CONTAINING PROTEIN-RELATED"/>
    <property type="match status" value="1"/>
</dbReference>
<dbReference type="PANTHER" id="PTHR46548">
    <property type="entry name" value="BAH AND TFIIS DOMAIN-CONTAINING PROTEIN-RELATED"/>
    <property type="match status" value="1"/>
</dbReference>
<organism evidence="1">
    <name type="scientific">Picea sitchensis</name>
    <name type="common">Sitka spruce</name>
    <name type="synonym">Pinus sitchensis</name>
    <dbReference type="NCBI Taxonomy" id="3332"/>
    <lineage>
        <taxon>Eukaryota</taxon>
        <taxon>Viridiplantae</taxon>
        <taxon>Streptophyta</taxon>
        <taxon>Embryophyta</taxon>
        <taxon>Tracheophyta</taxon>
        <taxon>Spermatophyta</taxon>
        <taxon>Pinopsida</taxon>
        <taxon>Pinidae</taxon>
        <taxon>Conifers I</taxon>
        <taxon>Pinales</taxon>
        <taxon>Pinaceae</taxon>
        <taxon>Picea</taxon>
    </lineage>
</organism>
<name>B8LMK0_PICSI</name>
<evidence type="ECO:0000313" key="1">
    <source>
        <dbReference type="EMBL" id="ABR16880.1"/>
    </source>
</evidence>
<proteinExistence type="evidence at transcript level"/>
<protein>
    <submittedName>
        <fullName evidence="1">Uncharacterized protein</fullName>
    </submittedName>
</protein>
<reference evidence="1" key="1">
    <citation type="submission" date="2007-06" db="EMBL/GenBank/DDBJ databases">
        <title>Full length cDNA sequences from Sitka Spruce (Picea sitchensis).</title>
        <authorList>
            <person name="Ralph S.G."/>
            <person name="Chun H.E."/>
            <person name="Liao N."/>
            <person name="Ali J."/>
            <person name="Reid K."/>
            <person name="Kolosova N."/>
            <person name="Cooper N."/>
            <person name="Cullis C."/>
            <person name="Jancsik S."/>
            <person name="Moore R."/>
            <person name="Mayo M."/>
            <person name="Wagner S."/>
            <person name="Holt R.A."/>
            <person name="Jones S.J.M."/>
            <person name="Marra M.A."/>
            <person name="Ritland C.E."/>
            <person name="Ritland K."/>
            <person name="Bohlmann J."/>
        </authorList>
    </citation>
    <scope>NUCLEOTIDE SEQUENCE</scope>
    <source>
        <tissue evidence="1">Green portion of the leader tissue</tissue>
    </source>
</reference>